<dbReference type="NCBIfam" id="NF006927">
    <property type="entry name" value="PRK09412.1"/>
    <property type="match status" value="1"/>
</dbReference>
<sequence>MIIWLQFAVLLAAILVGARMKGIGLGVMGMVALAIYIFLFRMRPADPPIDVMLIILAVVTTAATLQAAGGMDYLVRLAEKILRSKPALIVLLGPLVTYMFTLFAGTAHITYSLLPIIAEVSTKKRIRPERALSISVIASHLAITASPISAATAAILTILSGKVELLEILKVCIPATLVGTLAGVAVCWKQGKDLDKDPLFLEKMKDPEFAKSINADTEAAQAPLQPGAKTSVLIFGLAVLLIVLVGAFPDMLPSFGEGLSNLAVDAAGRIKMSAIIELVMLAAAAAIMLLCKTSAASVAKASLFTSGAQAVVSIFGVVWMSATFMQTNTAVIEHTLGDMVRSAPWTFAIALFLLSILLFSQAATTKALMPLGLSLGIIPPHLVAMFPAVNGDFVLPGYPTLLAAINFDRTGSTHIGKYLVNHSFMIPGLVSVSVSVAVGFLLAGILW</sequence>
<evidence type="ECO:0000256" key="5">
    <source>
        <dbReference type="ARBA" id="ARBA00022519"/>
    </source>
</evidence>
<dbReference type="InterPro" id="IPR004668">
    <property type="entry name" value="Anaer_Dcu_memb_transpt"/>
</dbReference>
<evidence type="ECO:0000256" key="3">
    <source>
        <dbReference type="ARBA" id="ARBA00022448"/>
    </source>
</evidence>
<dbReference type="PIRSF" id="PIRSF004539">
    <property type="entry name" value="C4-dicrbxl_trns"/>
    <property type="match status" value="1"/>
</dbReference>
<evidence type="ECO:0000256" key="4">
    <source>
        <dbReference type="ARBA" id="ARBA00022475"/>
    </source>
</evidence>
<feature type="transmembrane region" description="Helical" evidence="9">
    <location>
        <begin position="272"/>
        <end position="291"/>
    </location>
</feature>
<dbReference type="AlphaFoldDB" id="A0A1I0RCQ8"/>
<dbReference type="PANTHER" id="PTHR36106">
    <property type="entry name" value="ANAEROBIC C4-DICARBOXYLATE TRANSPORTER DCUB"/>
    <property type="match status" value="1"/>
</dbReference>
<comment type="subcellular location">
    <subcellularLocation>
        <location evidence="1">Cell inner membrane</location>
        <topology evidence="1">Multi-pass membrane protein</topology>
    </subcellularLocation>
</comment>
<dbReference type="NCBIfam" id="TIGR00770">
    <property type="entry name" value="Dcu"/>
    <property type="match status" value="1"/>
</dbReference>
<evidence type="ECO:0000256" key="9">
    <source>
        <dbReference type="SAM" id="Phobius"/>
    </source>
</evidence>
<name>A0A1I0RCQ8_9BACT</name>
<dbReference type="Proteomes" id="UP000199310">
    <property type="component" value="Unassembled WGS sequence"/>
</dbReference>
<organism evidence="10 11">
    <name type="scientific">Chitinophaga arvensicola</name>
    <dbReference type="NCBI Taxonomy" id="29529"/>
    <lineage>
        <taxon>Bacteria</taxon>
        <taxon>Pseudomonadati</taxon>
        <taxon>Bacteroidota</taxon>
        <taxon>Chitinophagia</taxon>
        <taxon>Chitinophagales</taxon>
        <taxon>Chitinophagaceae</taxon>
        <taxon>Chitinophaga</taxon>
    </lineage>
</organism>
<keyword evidence="3" id="KW-0813">Transport</keyword>
<evidence type="ECO:0000256" key="1">
    <source>
        <dbReference type="ARBA" id="ARBA00004429"/>
    </source>
</evidence>
<gene>
    <name evidence="10" type="ORF">SAMN04488122_2633</name>
</gene>
<feature type="transmembrane region" description="Helical" evidence="9">
    <location>
        <begin position="232"/>
        <end position="252"/>
    </location>
</feature>
<feature type="transmembrane region" description="Helical" evidence="9">
    <location>
        <begin position="88"/>
        <end position="111"/>
    </location>
</feature>
<feature type="transmembrane region" description="Helical" evidence="9">
    <location>
        <begin position="303"/>
        <end position="322"/>
    </location>
</feature>
<feature type="transmembrane region" description="Helical" evidence="9">
    <location>
        <begin position="132"/>
        <end position="156"/>
    </location>
</feature>
<evidence type="ECO:0000313" key="11">
    <source>
        <dbReference type="Proteomes" id="UP000199310"/>
    </source>
</evidence>
<accession>A0A1I0RCQ8</accession>
<reference evidence="11" key="1">
    <citation type="submission" date="2016-10" db="EMBL/GenBank/DDBJ databases">
        <authorList>
            <person name="Varghese N."/>
            <person name="Submissions S."/>
        </authorList>
    </citation>
    <scope>NUCLEOTIDE SEQUENCE [LARGE SCALE GENOMIC DNA]</scope>
    <source>
        <strain evidence="11">DSM 3695</strain>
    </source>
</reference>
<keyword evidence="8 9" id="KW-0472">Membrane</keyword>
<feature type="transmembrane region" description="Helical" evidence="9">
    <location>
        <begin position="367"/>
        <end position="389"/>
    </location>
</feature>
<keyword evidence="5" id="KW-0997">Cell inner membrane</keyword>
<feature type="transmembrane region" description="Helical" evidence="9">
    <location>
        <begin position="168"/>
        <end position="188"/>
    </location>
</feature>
<dbReference type="EMBL" id="FOJG01000001">
    <property type="protein sequence ID" value="SEW38571.1"/>
    <property type="molecule type" value="Genomic_DNA"/>
</dbReference>
<evidence type="ECO:0000256" key="8">
    <source>
        <dbReference type="ARBA" id="ARBA00023136"/>
    </source>
</evidence>
<keyword evidence="7 9" id="KW-1133">Transmembrane helix</keyword>
<keyword evidence="6 9" id="KW-0812">Transmembrane</keyword>
<feature type="transmembrane region" description="Helical" evidence="9">
    <location>
        <begin position="51"/>
        <end position="68"/>
    </location>
</feature>
<dbReference type="NCBIfam" id="NF009136">
    <property type="entry name" value="PRK12489.1"/>
    <property type="match status" value="1"/>
</dbReference>
<evidence type="ECO:0000256" key="6">
    <source>
        <dbReference type="ARBA" id="ARBA00022692"/>
    </source>
</evidence>
<dbReference type="PANTHER" id="PTHR36106:SF3">
    <property type="entry name" value="ANAEROBIC C4-DICARBOXYLATE TRANSPORTER DCUB"/>
    <property type="match status" value="1"/>
</dbReference>
<comment type="similarity">
    <text evidence="2">Belongs to the DcuA/DcuB transporter (TC 2.A.13.1) family.</text>
</comment>
<feature type="transmembrane region" description="Helical" evidence="9">
    <location>
        <begin position="342"/>
        <end position="360"/>
    </location>
</feature>
<dbReference type="STRING" id="29529.SAMN04488122_2633"/>
<evidence type="ECO:0000256" key="7">
    <source>
        <dbReference type="ARBA" id="ARBA00022989"/>
    </source>
</evidence>
<evidence type="ECO:0000256" key="2">
    <source>
        <dbReference type="ARBA" id="ARBA00006413"/>
    </source>
</evidence>
<feature type="transmembrane region" description="Helical" evidence="9">
    <location>
        <begin position="22"/>
        <end position="39"/>
    </location>
</feature>
<dbReference type="GO" id="GO:0005886">
    <property type="term" value="C:plasma membrane"/>
    <property type="evidence" value="ECO:0007669"/>
    <property type="project" value="UniProtKB-SubCell"/>
</dbReference>
<protein>
    <submittedName>
        <fullName evidence="10">Anaerobic C4-dicarboxylate transporter DcuA</fullName>
    </submittedName>
</protein>
<dbReference type="RefSeq" id="WP_218150308.1">
    <property type="nucleotide sequence ID" value="NZ_FOJG01000001.1"/>
</dbReference>
<evidence type="ECO:0000313" key="10">
    <source>
        <dbReference type="EMBL" id="SEW38571.1"/>
    </source>
</evidence>
<feature type="transmembrane region" description="Helical" evidence="9">
    <location>
        <begin position="424"/>
        <end position="446"/>
    </location>
</feature>
<keyword evidence="4" id="KW-1003">Cell membrane</keyword>
<dbReference type="Pfam" id="PF03605">
    <property type="entry name" value="DcuA_DcuB"/>
    <property type="match status" value="1"/>
</dbReference>
<proteinExistence type="inferred from homology"/>
<keyword evidence="11" id="KW-1185">Reference proteome</keyword>
<dbReference type="GO" id="GO:0015556">
    <property type="term" value="F:C4-dicarboxylate transmembrane transporter activity"/>
    <property type="evidence" value="ECO:0007669"/>
    <property type="project" value="InterPro"/>
</dbReference>